<evidence type="ECO:0000259" key="2">
    <source>
        <dbReference type="SMART" id="SM01111"/>
    </source>
</evidence>
<dbReference type="EMBL" id="ML119687">
    <property type="protein sequence ID" value="RPA80524.1"/>
    <property type="molecule type" value="Genomic_DNA"/>
</dbReference>
<dbReference type="STRING" id="1160509.A0A3N4IFS2"/>
<gene>
    <name evidence="3" type="ORF">BJ508DRAFT_327241</name>
</gene>
<name>A0A3N4IFS2_ASCIM</name>
<evidence type="ECO:0000256" key="1">
    <source>
        <dbReference type="SAM" id="SignalP"/>
    </source>
</evidence>
<sequence length="138" mass="14882">MKFSISTAAFAVSCFLVDSVSASYFNSCTPSNPGWWDNANPKHFYLVAECKTTTGAIKKTKLDLSKCIANDNGFMVARANGGFHGSCSGMYIESGRILTASCRNNDGVYLAVQRLSLEPFVSNQNGVLSCFGIPAVDW</sequence>
<dbReference type="SMART" id="SM01111">
    <property type="entry name" value="CVNH"/>
    <property type="match status" value="1"/>
</dbReference>
<reference evidence="3 4" key="1">
    <citation type="journal article" date="2018" name="Nat. Ecol. Evol.">
        <title>Pezizomycetes genomes reveal the molecular basis of ectomycorrhizal truffle lifestyle.</title>
        <authorList>
            <person name="Murat C."/>
            <person name="Payen T."/>
            <person name="Noel B."/>
            <person name="Kuo A."/>
            <person name="Morin E."/>
            <person name="Chen J."/>
            <person name="Kohler A."/>
            <person name="Krizsan K."/>
            <person name="Balestrini R."/>
            <person name="Da Silva C."/>
            <person name="Montanini B."/>
            <person name="Hainaut M."/>
            <person name="Levati E."/>
            <person name="Barry K.W."/>
            <person name="Belfiori B."/>
            <person name="Cichocki N."/>
            <person name="Clum A."/>
            <person name="Dockter R.B."/>
            <person name="Fauchery L."/>
            <person name="Guy J."/>
            <person name="Iotti M."/>
            <person name="Le Tacon F."/>
            <person name="Lindquist E.A."/>
            <person name="Lipzen A."/>
            <person name="Malagnac F."/>
            <person name="Mello A."/>
            <person name="Molinier V."/>
            <person name="Miyauchi S."/>
            <person name="Poulain J."/>
            <person name="Riccioni C."/>
            <person name="Rubini A."/>
            <person name="Sitrit Y."/>
            <person name="Splivallo R."/>
            <person name="Traeger S."/>
            <person name="Wang M."/>
            <person name="Zifcakova L."/>
            <person name="Wipf D."/>
            <person name="Zambonelli A."/>
            <person name="Paolocci F."/>
            <person name="Nowrousian M."/>
            <person name="Ottonello S."/>
            <person name="Baldrian P."/>
            <person name="Spatafora J.W."/>
            <person name="Henrissat B."/>
            <person name="Nagy L.G."/>
            <person name="Aury J.M."/>
            <person name="Wincker P."/>
            <person name="Grigoriev I.V."/>
            <person name="Bonfante P."/>
            <person name="Martin F.M."/>
        </authorList>
    </citation>
    <scope>NUCLEOTIDE SEQUENCE [LARGE SCALE GENOMIC DNA]</scope>
    <source>
        <strain evidence="3 4">RN42</strain>
    </source>
</reference>
<dbReference type="SUPFAM" id="SSF51322">
    <property type="entry name" value="Cyanovirin-N"/>
    <property type="match status" value="1"/>
</dbReference>
<keyword evidence="4" id="KW-1185">Reference proteome</keyword>
<feature type="domain" description="Cyanovirin-N" evidence="2">
    <location>
        <begin position="23"/>
        <end position="130"/>
    </location>
</feature>
<dbReference type="OrthoDB" id="4672515at2759"/>
<dbReference type="Pfam" id="PF08881">
    <property type="entry name" value="CVNH"/>
    <property type="match status" value="1"/>
</dbReference>
<dbReference type="Gene3D" id="2.30.60.10">
    <property type="entry name" value="Cyanovirin-N"/>
    <property type="match status" value="1"/>
</dbReference>
<feature type="signal peptide" evidence="1">
    <location>
        <begin position="1"/>
        <end position="22"/>
    </location>
</feature>
<dbReference type="AlphaFoldDB" id="A0A3N4IFS2"/>
<proteinExistence type="predicted"/>
<organism evidence="3 4">
    <name type="scientific">Ascobolus immersus RN42</name>
    <dbReference type="NCBI Taxonomy" id="1160509"/>
    <lineage>
        <taxon>Eukaryota</taxon>
        <taxon>Fungi</taxon>
        <taxon>Dikarya</taxon>
        <taxon>Ascomycota</taxon>
        <taxon>Pezizomycotina</taxon>
        <taxon>Pezizomycetes</taxon>
        <taxon>Pezizales</taxon>
        <taxon>Ascobolaceae</taxon>
        <taxon>Ascobolus</taxon>
    </lineage>
</organism>
<evidence type="ECO:0000313" key="4">
    <source>
        <dbReference type="Proteomes" id="UP000275078"/>
    </source>
</evidence>
<dbReference type="InterPro" id="IPR011058">
    <property type="entry name" value="Cyanovirin-N"/>
</dbReference>
<feature type="chain" id="PRO_5018086216" evidence="1">
    <location>
        <begin position="23"/>
        <end position="138"/>
    </location>
</feature>
<evidence type="ECO:0000313" key="3">
    <source>
        <dbReference type="EMBL" id="RPA80524.1"/>
    </source>
</evidence>
<accession>A0A3N4IFS2</accession>
<dbReference type="Proteomes" id="UP000275078">
    <property type="component" value="Unassembled WGS sequence"/>
</dbReference>
<dbReference type="InterPro" id="IPR036673">
    <property type="entry name" value="Cyanovirin-N_sf"/>
</dbReference>
<protein>
    <submittedName>
        <fullName evidence="3">Cyanovirin-N</fullName>
    </submittedName>
</protein>
<keyword evidence="1" id="KW-0732">Signal</keyword>